<comment type="similarity">
    <text evidence="2">Belongs to the ATP-dependent AMP-binding enzyme family.</text>
</comment>
<sequence length="566" mass="62492">MLSPRALLRTKTELKGYRLLIKRLLQTSSCVHNIQRSSIENIELPQGNLIATVFRNIQQWPNKTAVECSVTGERYSYMELWDASSRFGYALKGLGIGKGDIVAIISPNCPEYPIALYGAFMIGAAVTMVNATYMPGECARQLENSGASVIICHNSLDSIVDEALRMNQTHVPLITIGRSSLLHGVRNLIDIITDPTIAHAEIEPLSGTEVAVLPYSSGTTGPPKLASLTHNAITSNLTMFTHPAYYQYPETTNDHQLSIMCHLPFSDAYGLGPLNAYSLHKGHRLVTVPQFDPNTFVQTIQRYKIGVLHVVPPLIKFLAKSPLCDKDSFISVDRMVCGGATVSSSIVMSLKEKIDKDFFFQEGYGTTESLVTHMSPFGSTKLGTAGQPLPNVQAKVVDMLEGETQPQGVTGEILIKSPSVMLGYHKDLKATRDSLDVYGWIHTGDVGYYDEDGYLIIKDRTQDYIKVNTFHVAPSELEDLLHQHPLVEDVGVVGVPDEMAGQVPRAYIVTKDQPDKEMAVRDICNYVESQVSKHKQLAGGIVFIDELPRSKTGNLLRRELKKLCEK</sequence>
<gene>
    <name evidence="6" type="ORF">MNOR_LOCUS23278</name>
</gene>
<dbReference type="Gene3D" id="3.40.50.980">
    <property type="match status" value="2"/>
</dbReference>
<dbReference type="PANTHER" id="PTHR24096">
    <property type="entry name" value="LONG-CHAIN-FATTY-ACID--COA LIGASE"/>
    <property type="match status" value="1"/>
</dbReference>
<name>A0AAV2RG92_MEGNR</name>
<comment type="caution">
    <text evidence="6">The sequence shown here is derived from an EMBL/GenBank/DDBJ whole genome shotgun (WGS) entry which is preliminary data.</text>
</comment>
<reference evidence="6 7" key="1">
    <citation type="submission" date="2024-05" db="EMBL/GenBank/DDBJ databases">
        <authorList>
            <person name="Wallberg A."/>
        </authorList>
    </citation>
    <scope>NUCLEOTIDE SEQUENCE [LARGE SCALE GENOMIC DNA]</scope>
</reference>
<evidence type="ECO:0000256" key="2">
    <source>
        <dbReference type="ARBA" id="ARBA00006432"/>
    </source>
</evidence>
<dbReference type="InterPro" id="IPR025110">
    <property type="entry name" value="AMP-bd_C"/>
</dbReference>
<evidence type="ECO:0000256" key="3">
    <source>
        <dbReference type="ARBA" id="ARBA00023140"/>
    </source>
</evidence>
<dbReference type="GO" id="GO:0004467">
    <property type="term" value="F:long-chain fatty acid-CoA ligase activity"/>
    <property type="evidence" value="ECO:0007669"/>
    <property type="project" value="TreeGrafter"/>
</dbReference>
<evidence type="ECO:0000259" key="5">
    <source>
        <dbReference type="Pfam" id="PF13193"/>
    </source>
</evidence>
<dbReference type="InterPro" id="IPR000873">
    <property type="entry name" value="AMP-dep_synth/lig_dom"/>
</dbReference>
<dbReference type="GO" id="GO:0005777">
    <property type="term" value="C:peroxisome"/>
    <property type="evidence" value="ECO:0007669"/>
    <property type="project" value="UniProtKB-SubCell"/>
</dbReference>
<dbReference type="InterPro" id="IPR045851">
    <property type="entry name" value="AMP-bd_C_sf"/>
</dbReference>
<feature type="domain" description="AMP-binding enzyme C-terminal" evidence="5">
    <location>
        <begin position="476"/>
        <end position="553"/>
    </location>
</feature>
<proteinExistence type="inferred from homology"/>
<keyword evidence="3" id="KW-0576">Peroxisome</keyword>
<dbReference type="GO" id="GO:0046949">
    <property type="term" value="P:fatty-acyl-CoA biosynthetic process"/>
    <property type="evidence" value="ECO:0007669"/>
    <property type="project" value="TreeGrafter"/>
</dbReference>
<keyword evidence="7" id="KW-1185">Reference proteome</keyword>
<dbReference type="SUPFAM" id="SSF56801">
    <property type="entry name" value="Acetyl-CoA synthetase-like"/>
    <property type="match status" value="1"/>
</dbReference>
<accession>A0AAV2RG92</accession>
<dbReference type="PANTHER" id="PTHR24096:SF422">
    <property type="entry name" value="BCDNA.GH02901"/>
    <property type="match status" value="1"/>
</dbReference>
<dbReference type="PROSITE" id="PS00455">
    <property type="entry name" value="AMP_BINDING"/>
    <property type="match status" value="1"/>
</dbReference>
<dbReference type="InterPro" id="IPR020845">
    <property type="entry name" value="AMP-binding_CS"/>
</dbReference>
<evidence type="ECO:0000313" key="6">
    <source>
        <dbReference type="EMBL" id="CAL4122556.1"/>
    </source>
</evidence>
<feature type="domain" description="AMP-dependent synthetase/ligase" evidence="4">
    <location>
        <begin position="54"/>
        <end position="425"/>
    </location>
</feature>
<evidence type="ECO:0000256" key="1">
    <source>
        <dbReference type="ARBA" id="ARBA00004275"/>
    </source>
</evidence>
<dbReference type="Gene3D" id="2.30.38.10">
    <property type="entry name" value="Luciferase, Domain 3"/>
    <property type="match status" value="1"/>
</dbReference>
<dbReference type="AlphaFoldDB" id="A0AAV2RG92"/>
<dbReference type="EMBL" id="CAXKWB010020362">
    <property type="protein sequence ID" value="CAL4122556.1"/>
    <property type="molecule type" value="Genomic_DNA"/>
</dbReference>
<dbReference type="FunFam" id="3.30.300.30:FF:000007">
    <property type="entry name" value="4-coumarate--CoA ligase 2"/>
    <property type="match status" value="1"/>
</dbReference>
<protein>
    <submittedName>
        <fullName evidence="6">Uncharacterized protein</fullName>
    </submittedName>
</protein>
<dbReference type="Pfam" id="PF13193">
    <property type="entry name" value="AMP-binding_C"/>
    <property type="match status" value="1"/>
</dbReference>
<organism evidence="6 7">
    <name type="scientific">Meganyctiphanes norvegica</name>
    <name type="common">Northern krill</name>
    <name type="synonym">Thysanopoda norvegica</name>
    <dbReference type="NCBI Taxonomy" id="48144"/>
    <lineage>
        <taxon>Eukaryota</taxon>
        <taxon>Metazoa</taxon>
        <taxon>Ecdysozoa</taxon>
        <taxon>Arthropoda</taxon>
        <taxon>Crustacea</taxon>
        <taxon>Multicrustacea</taxon>
        <taxon>Malacostraca</taxon>
        <taxon>Eumalacostraca</taxon>
        <taxon>Eucarida</taxon>
        <taxon>Euphausiacea</taxon>
        <taxon>Euphausiidae</taxon>
        <taxon>Meganyctiphanes</taxon>
    </lineage>
</organism>
<evidence type="ECO:0000313" key="7">
    <source>
        <dbReference type="Proteomes" id="UP001497623"/>
    </source>
</evidence>
<dbReference type="Proteomes" id="UP001497623">
    <property type="component" value="Unassembled WGS sequence"/>
</dbReference>
<comment type="subcellular location">
    <subcellularLocation>
        <location evidence="1">Peroxisome</location>
    </subcellularLocation>
</comment>
<evidence type="ECO:0000259" key="4">
    <source>
        <dbReference type="Pfam" id="PF00501"/>
    </source>
</evidence>
<dbReference type="Gene3D" id="3.30.300.30">
    <property type="match status" value="1"/>
</dbReference>
<dbReference type="Pfam" id="PF00501">
    <property type="entry name" value="AMP-binding"/>
    <property type="match status" value="1"/>
</dbReference>